<keyword evidence="11" id="KW-0325">Glycoprotein</keyword>
<evidence type="ECO:0000256" key="6">
    <source>
        <dbReference type="ARBA" id="ARBA00022737"/>
    </source>
</evidence>
<proteinExistence type="predicted"/>
<keyword evidence="3" id="KW-0433">Leucine-rich repeat</keyword>
<name>A0ABM1S0Z4_LIMPO</name>
<evidence type="ECO:0000256" key="3">
    <source>
        <dbReference type="ARBA" id="ARBA00022614"/>
    </source>
</evidence>
<dbReference type="Gene3D" id="3.80.10.10">
    <property type="entry name" value="Ribonuclease Inhibitor"/>
    <property type="match status" value="2"/>
</dbReference>
<evidence type="ECO:0000256" key="12">
    <source>
        <dbReference type="SAM" id="SignalP"/>
    </source>
</evidence>
<keyword evidence="13" id="KW-1185">Reference proteome</keyword>
<keyword evidence="10" id="KW-0675">Receptor</keyword>
<evidence type="ECO:0000256" key="9">
    <source>
        <dbReference type="ARBA" id="ARBA00023136"/>
    </source>
</evidence>
<dbReference type="Proteomes" id="UP000694941">
    <property type="component" value="Unplaced"/>
</dbReference>
<evidence type="ECO:0000256" key="11">
    <source>
        <dbReference type="ARBA" id="ARBA00023180"/>
    </source>
</evidence>
<dbReference type="InterPro" id="IPR032675">
    <property type="entry name" value="LRR_dom_sf"/>
</dbReference>
<feature type="signal peptide" evidence="12">
    <location>
        <begin position="1"/>
        <end position="26"/>
    </location>
</feature>
<dbReference type="Pfam" id="PF00560">
    <property type="entry name" value="LRR_1"/>
    <property type="match status" value="1"/>
</dbReference>
<gene>
    <name evidence="14" type="primary">LOC111084935</name>
</gene>
<evidence type="ECO:0000256" key="2">
    <source>
        <dbReference type="ARBA" id="ARBA00004370"/>
    </source>
</evidence>
<dbReference type="RefSeq" id="XP_022237299.1">
    <property type="nucleotide sequence ID" value="XM_022381591.1"/>
</dbReference>
<protein>
    <submittedName>
        <fullName evidence="14">Leucine-rich repeats and immunoglobulin-like domains protein 2</fullName>
    </submittedName>
</protein>
<dbReference type="InterPro" id="IPR003591">
    <property type="entry name" value="Leu-rich_rpt_typical-subtyp"/>
</dbReference>
<organism evidence="13 14">
    <name type="scientific">Limulus polyphemus</name>
    <name type="common">Atlantic horseshoe crab</name>
    <dbReference type="NCBI Taxonomy" id="6850"/>
    <lineage>
        <taxon>Eukaryota</taxon>
        <taxon>Metazoa</taxon>
        <taxon>Ecdysozoa</taxon>
        <taxon>Arthropoda</taxon>
        <taxon>Chelicerata</taxon>
        <taxon>Merostomata</taxon>
        <taxon>Xiphosura</taxon>
        <taxon>Limulidae</taxon>
        <taxon>Limulus</taxon>
    </lineage>
</organism>
<keyword evidence="6" id="KW-0677">Repeat</keyword>
<dbReference type="SMART" id="SM00369">
    <property type="entry name" value="LRR_TYP"/>
    <property type="match status" value="5"/>
</dbReference>
<keyword evidence="5 12" id="KW-0732">Signal</keyword>
<dbReference type="SUPFAM" id="SSF52058">
    <property type="entry name" value="L domain-like"/>
    <property type="match status" value="1"/>
</dbReference>
<feature type="chain" id="PRO_5046530505" evidence="12">
    <location>
        <begin position="27"/>
        <end position="383"/>
    </location>
</feature>
<evidence type="ECO:0000256" key="7">
    <source>
        <dbReference type="ARBA" id="ARBA00022753"/>
    </source>
</evidence>
<keyword evidence="4" id="KW-0812">Transmembrane</keyword>
<dbReference type="PANTHER" id="PTHR47410:SF5">
    <property type="entry name" value="TOLL-LIKE RECEPTOR 3"/>
    <property type="match status" value="1"/>
</dbReference>
<evidence type="ECO:0000256" key="10">
    <source>
        <dbReference type="ARBA" id="ARBA00023170"/>
    </source>
</evidence>
<evidence type="ECO:0000313" key="14">
    <source>
        <dbReference type="RefSeq" id="XP_022237299.1"/>
    </source>
</evidence>
<keyword evidence="8" id="KW-1133">Transmembrane helix</keyword>
<dbReference type="PANTHER" id="PTHR47410">
    <property type="entry name" value="TOLL-LIKE RECEPTOR 7-RELATED"/>
    <property type="match status" value="1"/>
</dbReference>
<dbReference type="GeneID" id="111084935"/>
<comment type="subcellular location">
    <subcellularLocation>
        <location evidence="1">Endosome</location>
    </subcellularLocation>
    <subcellularLocation>
        <location evidence="2">Membrane</location>
    </subcellularLocation>
</comment>
<sequence length="383" mass="43938">MKGKCHLLEFNFIFAILYIFAIACDAITPCSEIEDLNPCSCTELAVAKILKHSNGTISSYEEKETWVTCDGIDSLGNLTIAMKRLKGFEINTAVISSSRIGYLPSHLFFDVIVKEIQIRYTKLKSFTQAEESAFLSLENTLLYLSMRYCGLIDGLKWEKLGELRSLNTLDLTGNHLDTIPPHWFNIPPPDLQFLHLKQNKISKLHDSSFAKMYRLKILDLSENQISTLKRTMFPDPANNLENLYLSYNEIETLPGDFFEGMSSLKRLYLDYNKITTLHETPWKQIWGELTHLDLTGNQIMCDCSIKWMTELLLPCFLFGACAEPPGLRERKLISLWPWDLECPKYRSSPASQNEPKSGFSTRNAPFSKYRAKCKTILKMNHET</sequence>
<evidence type="ECO:0000256" key="1">
    <source>
        <dbReference type="ARBA" id="ARBA00004177"/>
    </source>
</evidence>
<evidence type="ECO:0000256" key="4">
    <source>
        <dbReference type="ARBA" id="ARBA00022692"/>
    </source>
</evidence>
<dbReference type="InterPro" id="IPR001611">
    <property type="entry name" value="Leu-rich_rpt"/>
</dbReference>
<keyword evidence="9" id="KW-0472">Membrane</keyword>
<dbReference type="PROSITE" id="PS51257">
    <property type="entry name" value="PROKAR_LIPOPROTEIN"/>
    <property type="match status" value="1"/>
</dbReference>
<dbReference type="Pfam" id="PF13855">
    <property type="entry name" value="LRR_8"/>
    <property type="match status" value="2"/>
</dbReference>
<accession>A0ABM1S0Z4</accession>
<evidence type="ECO:0000313" key="13">
    <source>
        <dbReference type="Proteomes" id="UP000694941"/>
    </source>
</evidence>
<keyword evidence="7" id="KW-0967">Endosome</keyword>
<evidence type="ECO:0000256" key="8">
    <source>
        <dbReference type="ARBA" id="ARBA00022989"/>
    </source>
</evidence>
<evidence type="ECO:0000256" key="5">
    <source>
        <dbReference type="ARBA" id="ARBA00022729"/>
    </source>
</evidence>
<dbReference type="PROSITE" id="PS51450">
    <property type="entry name" value="LRR"/>
    <property type="match status" value="2"/>
</dbReference>
<reference evidence="14" key="1">
    <citation type="submission" date="2025-08" db="UniProtKB">
        <authorList>
            <consortium name="RefSeq"/>
        </authorList>
    </citation>
    <scope>IDENTIFICATION</scope>
    <source>
        <tissue evidence="14">Muscle</tissue>
    </source>
</reference>